<dbReference type="EMBL" id="LAZR01006589">
    <property type="protein sequence ID" value="KKM91047.1"/>
    <property type="molecule type" value="Genomic_DNA"/>
</dbReference>
<protein>
    <recommendedName>
        <fullName evidence="2">PD-(D/E)XK endonuclease-like domain-containing protein</fullName>
    </recommendedName>
</protein>
<proteinExistence type="predicted"/>
<accession>A0A0F9PCE4</accession>
<dbReference type="AlphaFoldDB" id="A0A0F9PCE4"/>
<comment type="caution">
    <text evidence="1">The sequence shown here is derived from an EMBL/GenBank/DDBJ whole genome shotgun (WGS) entry which is preliminary data.</text>
</comment>
<reference evidence="1" key="1">
    <citation type="journal article" date="2015" name="Nature">
        <title>Complex archaea that bridge the gap between prokaryotes and eukaryotes.</title>
        <authorList>
            <person name="Spang A."/>
            <person name="Saw J.H."/>
            <person name="Jorgensen S.L."/>
            <person name="Zaremba-Niedzwiedzka K."/>
            <person name="Martijn J."/>
            <person name="Lind A.E."/>
            <person name="van Eijk R."/>
            <person name="Schleper C."/>
            <person name="Guy L."/>
            <person name="Ettema T.J."/>
        </authorList>
    </citation>
    <scope>NUCLEOTIDE SEQUENCE</scope>
</reference>
<dbReference type="InterPro" id="IPR011604">
    <property type="entry name" value="PDDEXK-like_dom_sf"/>
</dbReference>
<evidence type="ECO:0000313" key="1">
    <source>
        <dbReference type="EMBL" id="KKM91047.1"/>
    </source>
</evidence>
<dbReference type="Gene3D" id="3.90.320.10">
    <property type="match status" value="1"/>
</dbReference>
<gene>
    <name evidence="1" type="ORF">LCGC14_1232540</name>
</gene>
<sequence>MEFKYPRVSEILSPYSNISLAQIPKEYLEKAATRGTTVHSYATAYARGDFVPYLEEEYAPYFNSFYQWYDDNVEELLFSEERLYHEDLKYCGQPDLIVKLKYQKESVLIDIKSSTKIYQTHPVQLAAYMDLCNVNNLHCDQAMILKLNKTGKIAKSYDYGDCNPYFKIFLHGLELYNYFLRK</sequence>
<name>A0A0F9PCE4_9ZZZZ</name>
<evidence type="ECO:0008006" key="2">
    <source>
        <dbReference type="Google" id="ProtNLM"/>
    </source>
</evidence>
<organism evidence="1">
    <name type="scientific">marine sediment metagenome</name>
    <dbReference type="NCBI Taxonomy" id="412755"/>
    <lineage>
        <taxon>unclassified sequences</taxon>
        <taxon>metagenomes</taxon>
        <taxon>ecological metagenomes</taxon>
    </lineage>
</organism>